<proteinExistence type="predicted"/>
<name>A0A0D5C111_9ARCH</name>
<dbReference type="AlphaFoldDB" id="A0A0D5C111"/>
<sequence>MKINFFFIIAMSLLVVSFSGQSALGYGGPPEQSSANNYTVDINTEKESYDLGESIIFSGTVNKYDEDRNLRISIFDSSKNLVSTQKTPINPDRTFSYIVDLNEKFFEGKYFVKAQYGNSKATVESISFLINSGLDNLSLVDAKIPDWIKSNAGWWADGQIDDSSFVEGIQFLIKEGLMKIPVTEQGSTTSNNKIPDWIKSNAGWWADGQIDDSSFVEGIQFLIKEGLMTLSS</sequence>
<dbReference type="HOGENOM" id="CLU_104045_0_0_2"/>
<dbReference type="STRING" id="1580092.NADRNF5_0401"/>
<dbReference type="EMBL" id="CP011070">
    <property type="protein sequence ID" value="AJW70097.1"/>
    <property type="molecule type" value="Genomic_DNA"/>
</dbReference>
<evidence type="ECO:0000313" key="2">
    <source>
        <dbReference type="Proteomes" id="UP000032408"/>
    </source>
</evidence>
<reference evidence="1 2" key="2">
    <citation type="journal article" date="2016" name="ISME J.">
        <title>Physiological and genomic characterization of two novel marine thaumarchaeal strains indicates niche differentiation.</title>
        <authorList>
            <person name="Bayer B."/>
            <person name="Vojvoda J."/>
            <person name="Offre P."/>
            <person name="Alves R.J."/>
            <person name="Elisabeth N.H."/>
            <person name="Garcia J.A."/>
            <person name="Volland J.M."/>
            <person name="Srivastava A."/>
            <person name="Schleper C."/>
            <person name="Herndl G.J."/>
        </authorList>
    </citation>
    <scope>NUCLEOTIDE SEQUENCE [LARGE SCALE GENOMIC DNA]</scope>
    <source>
        <strain evidence="1 2">NF5</strain>
    </source>
</reference>
<dbReference type="Gene3D" id="2.60.40.1930">
    <property type="match status" value="1"/>
</dbReference>
<accession>A0A0D5C111</accession>
<dbReference type="OrthoDB" id="2578at2157"/>
<keyword evidence="2" id="KW-1185">Reference proteome</keyword>
<evidence type="ECO:0008006" key="3">
    <source>
        <dbReference type="Google" id="ProtNLM"/>
    </source>
</evidence>
<gene>
    <name evidence="1" type="ORF">NADRNF5_0401</name>
</gene>
<protein>
    <recommendedName>
        <fullName evidence="3">Peptidase</fullName>
    </recommendedName>
</protein>
<organism evidence="1 2">
    <name type="scientific">Nitrosopumilus adriaticus</name>
    <dbReference type="NCBI Taxonomy" id="1580092"/>
    <lineage>
        <taxon>Archaea</taxon>
        <taxon>Nitrososphaerota</taxon>
        <taxon>Nitrososphaeria</taxon>
        <taxon>Nitrosopumilales</taxon>
        <taxon>Nitrosopumilaceae</taxon>
        <taxon>Nitrosopumilus</taxon>
    </lineage>
</organism>
<evidence type="ECO:0000313" key="1">
    <source>
        <dbReference type="EMBL" id="AJW70097.1"/>
    </source>
</evidence>
<dbReference type="KEGG" id="nin:NADRNF5_0401"/>
<reference evidence="2" key="1">
    <citation type="submission" date="2015-03" db="EMBL/GenBank/DDBJ databases">
        <title>Characterization of two novel Thaumarchaeota isolated from the Northern Adriatic Sea.</title>
        <authorList>
            <person name="Bayer B."/>
            <person name="Vojvoda J."/>
            <person name="Offre P."/>
            <person name="Srivastava A."/>
            <person name="Elisabeth N."/>
            <person name="Garcia J.A.L."/>
            <person name="Schleper C."/>
            <person name="Herndl G.J."/>
        </authorList>
    </citation>
    <scope>NUCLEOTIDE SEQUENCE [LARGE SCALE GENOMIC DNA]</scope>
    <source>
        <strain evidence="2">NF5</strain>
    </source>
</reference>
<dbReference type="Proteomes" id="UP000032408">
    <property type="component" value="Chromosome"/>
</dbReference>